<dbReference type="AlphaFoldDB" id="A0A7G7MH23"/>
<organism evidence="2 3">
    <name type="scientific">Pseudonocardia petroleophila</name>
    <dbReference type="NCBI Taxonomy" id="37331"/>
    <lineage>
        <taxon>Bacteria</taxon>
        <taxon>Bacillati</taxon>
        <taxon>Actinomycetota</taxon>
        <taxon>Actinomycetes</taxon>
        <taxon>Pseudonocardiales</taxon>
        <taxon>Pseudonocardiaceae</taxon>
        <taxon>Pseudonocardia</taxon>
    </lineage>
</organism>
<feature type="signal peptide" evidence="1">
    <location>
        <begin position="1"/>
        <end position="26"/>
    </location>
</feature>
<feature type="chain" id="PRO_5028888564" evidence="1">
    <location>
        <begin position="27"/>
        <end position="80"/>
    </location>
</feature>
<accession>A0A7G7MH23</accession>
<reference evidence="2 3" key="1">
    <citation type="submission" date="2020-08" db="EMBL/GenBank/DDBJ databases">
        <authorList>
            <person name="Mo P."/>
        </authorList>
    </citation>
    <scope>NUCLEOTIDE SEQUENCE [LARGE SCALE GENOMIC DNA]</scope>
    <source>
        <strain evidence="2 3">CGMCC 4.1532</strain>
    </source>
</reference>
<dbReference type="RefSeq" id="WP_185718835.1">
    <property type="nucleotide sequence ID" value="NZ_CP060131.1"/>
</dbReference>
<proteinExistence type="predicted"/>
<keyword evidence="1" id="KW-0732">Signal</keyword>
<gene>
    <name evidence="2" type="ORF">H6H00_29205</name>
</gene>
<keyword evidence="3" id="KW-1185">Reference proteome</keyword>
<evidence type="ECO:0000256" key="1">
    <source>
        <dbReference type="SAM" id="SignalP"/>
    </source>
</evidence>
<sequence>MRRVRAIVCGGAVLVGLVLFPAVASAAPGETPAGSGGGCRANGQAISGAARTVPVPFGQIVRGSAPIADDNAAFFAALCG</sequence>
<evidence type="ECO:0000313" key="3">
    <source>
        <dbReference type="Proteomes" id="UP000515728"/>
    </source>
</evidence>
<evidence type="ECO:0000313" key="2">
    <source>
        <dbReference type="EMBL" id="QNG52084.1"/>
    </source>
</evidence>
<protein>
    <submittedName>
        <fullName evidence="2">Uncharacterized protein</fullName>
    </submittedName>
</protein>
<dbReference type="Proteomes" id="UP000515728">
    <property type="component" value="Chromosome"/>
</dbReference>
<name>A0A7G7MH23_9PSEU</name>
<dbReference type="KEGG" id="ppel:H6H00_29205"/>
<dbReference type="EMBL" id="CP060131">
    <property type="protein sequence ID" value="QNG52084.1"/>
    <property type="molecule type" value="Genomic_DNA"/>
</dbReference>